<comment type="caution">
    <text evidence="1">The sequence shown here is derived from an EMBL/GenBank/DDBJ whole genome shotgun (WGS) entry which is preliminary data.</text>
</comment>
<accession>A0A8H6S5Q6</accession>
<name>A0A8H6S5Q6_MYCCL</name>
<keyword evidence="2" id="KW-1185">Reference proteome</keyword>
<evidence type="ECO:0000313" key="1">
    <source>
        <dbReference type="EMBL" id="KAF7293263.1"/>
    </source>
</evidence>
<dbReference type="Proteomes" id="UP000613580">
    <property type="component" value="Unassembled WGS sequence"/>
</dbReference>
<gene>
    <name evidence="1" type="ORF">HMN09_01204900</name>
</gene>
<proteinExistence type="predicted"/>
<dbReference type="AlphaFoldDB" id="A0A8H6S5Q6"/>
<sequence length="209" mass="22433">MTANGPDPMPTPTMWAASRGGPPGNFLFNPPTEVAVAAAVTAINVNFSWLSPSSHRSTAHFSSLPVISPAANLRSRRSRPQCRPLGRYSAPFNPTHFLSKLDNTLASARLEDQNTPRFSAPAYALSLFPTCTAAHFPPDFFFDAAGSDSDVELQIQTRTEPEPETLIALLARPSWDSTCDDAGGTAPPTSSAAFERRFQAHSRCGVISS</sequence>
<organism evidence="1 2">
    <name type="scientific">Mycena chlorophos</name>
    <name type="common">Agaric fungus</name>
    <name type="synonym">Agaricus chlorophos</name>
    <dbReference type="NCBI Taxonomy" id="658473"/>
    <lineage>
        <taxon>Eukaryota</taxon>
        <taxon>Fungi</taxon>
        <taxon>Dikarya</taxon>
        <taxon>Basidiomycota</taxon>
        <taxon>Agaricomycotina</taxon>
        <taxon>Agaricomycetes</taxon>
        <taxon>Agaricomycetidae</taxon>
        <taxon>Agaricales</taxon>
        <taxon>Marasmiineae</taxon>
        <taxon>Mycenaceae</taxon>
        <taxon>Mycena</taxon>
    </lineage>
</organism>
<dbReference type="EMBL" id="JACAZE010000021">
    <property type="protein sequence ID" value="KAF7293263.1"/>
    <property type="molecule type" value="Genomic_DNA"/>
</dbReference>
<protein>
    <submittedName>
        <fullName evidence="1">Uncharacterized protein</fullName>
    </submittedName>
</protein>
<reference evidence="1" key="1">
    <citation type="submission" date="2020-05" db="EMBL/GenBank/DDBJ databases">
        <title>Mycena genomes resolve the evolution of fungal bioluminescence.</title>
        <authorList>
            <person name="Tsai I.J."/>
        </authorList>
    </citation>
    <scope>NUCLEOTIDE SEQUENCE</scope>
    <source>
        <strain evidence="1">110903Hualien_Pintung</strain>
    </source>
</reference>
<evidence type="ECO:0000313" key="2">
    <source>
        <dbReference type="Proteomes" id="UP000613580"/>
    </source>
</evidence>